<dbReference type="GO" id="GO:0006357">
    <property type="term" value="P:regulation of transcription by RNA polymerase II"/>
    <property type="evidence" value="ECO:0007669"/>
    <property type="project" value="TreeGrafter"/>
</dbReference>
<dbReference type="SMART" id="SM00717">
    <property type="entry name" value="SANT"/>
    <property type="match status" value="2"/>
</dbReference>
<feature type="region of interest" description="Disordered" evidence="8">
    <location>
        <begin position="214"/>
        <end position="263"/>
    </location>
</feature>
<dbReference type="InterPro" id="IPR017884">
    <property type="entry name" value="SANT_dom"/>
</dbReference>
<dbReference type="AlphaFoldDB" id="A0A336KZC2"/>
<dbReference type="PROSITE" id="PS51156">
    <property type="entry name" value="ELM2"/>
    <property type="match status" value="1"/>
</dbReference>
<evidence type="ECO:0000256" key="8">
    <source>
        <dbReference type="SAM" id="MobiDB-lite"/>
    </source>
</evidence>
<comment type="similarity">
    <text evidence="7">Belongs to the CoREST family.</text>
</comment>
<evidence type="ECO:0000256" key="4">
    <source>
        <dbReference type="ARBA" id="ARBA00023054"/>
    </source>
</evidence>
<evidence type="ECO:0000256" key="1">
    <source>
        <dbReference type="ARBA" id="ARBA00004123"/>
    </source>
</evidence>
<dbReference type="GO" id="GO:0003714">
    <property type="term" value="F:transcription corepressor activity"/>
    <property type="evidence" value="ECO:0007669"/>
    <property type="project" value="TreeGrafter"/>
</dbReference>
<evidence type="ECO:0000313" key="12">
    <source>
        <dbReference type="EMBL" id="SSX29460.1"/>
    </source>
</evidence>
<organism evidence="11">
    <name type="scientific">Culicoides sonorensis</name>
    <name type="common">Biting midge</name>
    <dbReference type="NCBI Taxonomy" id="179676"/>
    <lineage>
        <taxon>Eukaryota</taxon>
        <taxon>Metazoa</taxon>
        <taxon>Ecdysozoa</taxon>
        <taxon>Arthropoda</taxon>
        <taxon>Hexapoda</taxon>
        <taxon>Insecta</taxon>
        <taxon>Pterygota</taxon>
        <taxon>Neoptera</taxon>
        <taxon>Endopterygota</taxon>
        <taxon>Diptera</taxon>
        <taxon>Nematocera</taxon>
        <taxon>Chironomoidea</taxon>
        <taxon>Ceratopogonidae</taxon>
        <taxon>Ceratopogoninae</taxon>
        <taxon>Culicoides</taxon>
        <taxon>Monoculicoides</taxon>
    </lineage>
</organism>
<keyword evidence="2" id="KW-0678">Repressor</keyword>
<keyword evidence="6" id="KW-0539">Nucleus</keyword>
<name>A0A336KZC2_CULSO</name>
<dbReference type="VEuPathDB" id="VectorBase:CSON001364"/>
<dbReference type="InterPro" id="IPR051066">
    <property type="entry name" value="Trans_reg/Corepressor"/>
</dbReference>
<gene>
    <name evidence="11" type="primary">CSON001364</name>
</gene>
<feature type="domain" description="SANT" evidence="10">
    <location>
        <begin position="405"/>
        <end position="456"/>
    </location>
</feature>
<accession>A0A336KZC2</accession>
<dbReference type="Pfam" id="PF01448">
    <property type="entry name" value="ELM2"/>
    <property type="match status" value="1"/>
</dbReference>
<dbReference type="EMBL" id="UFQS01001200">
    <property type="protein sequence ID" value="SSX09670.1"/>
    <property type="molecule type" value="Genomic_DNA"/>
</dbReference>
<dbReference type="Gene3D" id="1.20.58.1880">
    <property type="match status" value="1"/>
</dbReference>
<comment type="subcellular location">
    <subcellularLocation>
        <location evidence="1">Nucleus</location>
    </subcellularLocation>
</comment>
<dbReference type="Pfam" id="PF20878">
    <property type="entry name" value="REST_helical"/>
    <property type="match status" value="1"/>
</dbReference>
<feature type="compositionally biased region" description="Basic and acidic residues" evidence="8">
    <location>
        <begin position="231"/>
        <end position="247"/>
    </location>
</feature>
<evidence type="ECO:0000256" key="5">
    <source>
        <dbReference type="ARBA" id="ARBA00023163"/>
    </source>
</evidence>
<keyword evidence="5" id="KW-0804">Transcription</keyword>
<feature type="compositionally biased region" description="Polar residues" evidence="8">
    <location>
        <begin position="478"/>
        <end position="499"/>
    </location>
</feature>
<dbReference type="FunFam" id="1.10.10.60:FF:000033">
    <property type="entry name" value="REST corepressor 3"/>
    <property type="match status" value="1"/>
</dbReference>
<dbReference type="CDD" id="cd00167">
    <property type="entry name" value="SANT"/>
    <property type="match status" value="1"/>
</dbReference>
<dbReference type="InterPro" id="IPR000949">
    <property type="entry name" value="ELM2_dom"/>
</dbReference>
<feature type="region of interest" description="Disordered" evidence="8">
    <location>
        <begin position="478"/>
        <end position="500"/>
    </location>
</feature>
<evidence type="ECO:0000256" key="6">
    <source>
        <dbReference type="ARBA" id="ARBA00023242"/>
    </source>
</evidence>
<feature type="region of interest" description="Disordered" evidence="8">
    <location>
        <begin position="1"/>
        <end position="68"/>
    </location>
</feature>
<feature type="domain" description="SANT" evidence="10">
    <location>
        <begin position="159"/>
        <end position="210"/>
    </location>
</feature>
<proteinExistence type="inferred from homology"/>
<protein>
    <submittedName>
        <fullName evidence="11">CSON001364 protein</fullName>
    </submittedName>
</protein>
<evidence type="ECO:0000256" key="2">
    <source>
        <dbReference type="ARBA" id="ARBA00022491"/>
    </source>
</evidence>
<feature type="compositionally biased region" description="Polar residues" evidence="8">
    <location>
        <begin position="1"/>
        <end position="21"/>
    </location>
</feature>
<dbReference type="GO" id="GO:0000118">
    <property type="term" value="C:histone deacetylase complex"/>
    <property type="evidence" value="ECO:0007669"/>
    <property type="project" value="TreeGrafter"/>
</dbReference>
<dbReference type="OMA" id="HFFVSYR"/>
<evidence type="ECO:0000313" key="11">
    <source>
        <dbReference type="EMBL" id="SSX09670.1"/>
    </source>
</evidence>
<dbReference type="PROSITE" id="PS51293">
    <property type="entry name" value="SANT"/>
    <property type="match status" value="2"/>
</dbReference>
<dbReference type="PANTHER" id="PTHR16089">
    <property type="entry name" value="REST COREPRESSOR COREST PROTEIN-RELATED"/>
    <property type="match status" value="1"/>
</dbReference>
<dbReference type="Gene3D" id="4.10.1240.50">
    <property type="match status" value="1"/>
</dbReference>
<reference evidence="11" key="1">
    <citation type="submission" date="2018-04" db="EMBL/GenBank/DDBJ databases">
        <authorList>
            <person name="Go L.Y."/>
            <person name="Mitchell J.A."/>
        </authorList>
    </citation>
    <scope>NUCLEOTIDE SEQUENCE</scope>
    <source>
        <tissue evidence="11">Whole organism</tissue>
    </source>
</reference>
<evidence type="ECO:0000256" key="7">
    <source>
        <dbReference type="ARBA" id="ARBA00038011"/>
    </source>
</evidence>
<dbReference type="GO" id="GO:0005667">
    <property type="term" value="C:transcription regulator complex"/>
    <property type="evidence" value="ECO:0007669"/>
    <property type="project" value="TreeGrafter"/>
</dbReference>
<keyword evidence="3" id="KW-0805">Transcription regulation</keyword>
<dbReference type="PANTHER" id="PTHR16089:SF28">
    <property type="entry name" value="REST COREPRESSOR"/>
    <property type="match status" value="1"/>
</dbReference>
<feature type="domain" description="ELM2" evidence="9">
    <location>
        <begin position="72"/>
        <end position="158"/>
    </location>
</feature>
<dbReference type="InterPro" id="IPR049048">
    <property type="entry name" value="REST_helical"/>
</dbReference>
<evidence type="ECO:0000259" key="9">
    <source>
        <dbReference type="PROSITE" id="PS51156"/>
    </source>
</evidence>
<sequence>MNRANTEIVQTKAGSSNSSASEKNKLVESSTIGNSGSGKNGSRSNPKDRNASSNTNSGNIIVDDSSDDDNAEKIRVGKQYQTVCPEFLTGSQAKSRETLEEKELLVWAPTSDLTDHQIDEYVRSAQEKYGYNMEQALGMLYWHGYDIKSALEDLCNFMPYPNEWTQEDEVLFEQAFQFHGKSFNRIRQMLPDKSVGSLVKYYYSWKKTRTKTSVMDRQEQIQAKNGNSDNSSERDSNENSDIDDKTQVKPLGETPNILSTTTEPVASTSNNIINNCSGCGVACSEVHNTIHGKLCSSCHHHFKRTGVLRPTTAPNFFGKRSRPNDNGKYKKYPPKGIYFNHDDIVALAQATQNPENKQHDIVLSMERECASHWTRIQLNKQKLSKIRKVVDESLPEVQSPDSNNRVSVRWTNDEYLLAVQGVKNHGKDFATIASILGTKTEAQIRTFFVNYRRRYNLDKLVREYDAIHGTRSKISATSTKDTNVTKSGKENQNQTQTTLPPVEIDLDEENTNVNANNEEITMQPVTAPVTQ</sequence>
<dbReference type="SUPFAM" id="SSF46689">
    <property type="entry name" value="Homeodomain-like"/>
    <property type="match status" value="2"/>
</dbReference>
<dbReference type="EMBL" id="UFQT01001200">
    <property type="protein sequence ID" value="SSX29460.1"/>
    <property type="molecule type" value="Genomic_DNA"/>
</dbReference>
<evidence type="ECO:0000259" key="10">
    <source>
        <dbReference type="PROSITE" id="PS51293"/>
    </source>
</evidence>
<keyword evidence="4" id="KW-0175">Coiled coil</keyword>
<dbReference type="InterPro" id="IPR001005">
    <property type="entry name" value="SANT/Myb"/>
</dbReference>
<dbReference type="Gene3D" id="1.10.10.60">
    <property type="entry name" value="Homeodomain-like"/>
    <property type="match status" value="1"/>
</dbReference>
<dbReference type="SMART" id="SM01189">
    <property type="entry name" value="ELM2"/>
    <property type="match status" value="1"/>
</dbReference>
<reference evidence="12" key="2">
    <citation type="submission" date="2018-07" db="EMBL/GenBank/DDBJ databases">
        <authorList>
            <person name="Quirk P.G."/>
            <person name="Krulwich T.A."/>
        </authorList>
    </citation>
    <scope>NUCLEOTIDE SEQUENCE</scope>
</reference>
<dbReference type="Pfam" id="PF00249">
    <property type="entry name" value="Myb_DNA-binding"/>
    <property type="match status" value="2"/>
</dbReference>
<dbReference type="InterPro" id="IPR009057">
    <property type="entry name" value="Homeodomain-like_sf"/>
</dbReference>
<dbReference type="FunFam" id="4.10.1240.50:FF:000002">
    <property type="entry name" value="REST corepressor isoform X1"/>
    <property type="match status" value="1"/>
</dbReference>
<evidence type="ECO:0000256" key="3">
    <source>
        <dbReference type="ARBA" id="ARBA00023015"/>
    </source>
</evidence>